<dbReference type="EMBL" id="AP017457">
    <property type="protein sequence ID" value="BAU99437.1"/>
    <property type="molecule type" value="Genomic_DNA"/>
</dbReference>
<dbReference type="PANTHER" id="PTHR30055:SF234">
    <property type="entry name" value="HTH-TYPE TRANSCRIPTIONAL REGULATOR BETI"/>
    <property type="match status" value="1"/>
</dbReference>
<accession>A0A173LX54</accession>
<evidence type="ECO:0000256" key="1">
    <source>
        <dbReference type="ARBA" id="ARBA00023015"/>
    </source>
</evidence>
<protein>
    <submittedName>
        <fullName evidence="6">Transcriptional regulator</fullName>
    </submittedName>
</protein>
<evidence type="ECO:0000256" key="2">
    <source>
        <dbReference type="ARBA" id="ARBA00023125"/>
    </source>
</evidence>
<dbReference type="Pfam" id="PF00440">
    <property type="entry name" value="TetR_N"/>
    <property type="match status" value="1"/>
</dbReference>
<sequence length="200" mass="22302">MAKTSHPTRDRLIETMAELLDGSDPEHITADQVLSASGVSKGSLYHHFEDFEDLLEAALISRFSKNVDATIDHLASILATAGSRDELLAALRKVNDFDQDQSRFRFRLERARAAGLTYSSPRFHDALGIEQQRLTDAFTDLFVEAQNKGWMSTEVDARAAAVFVQAYTVGRVVDDIAPEKVNPLAWIDLIMRIIDKAILI</sequence>
<dbReference type="RefSeq" id="WP_096381840.1">
    <property type="nucleotide sequence ID" value="NZ_AP017457.1"/>
</dbReference>
<dbReference type="InterPro" id="IPR001647">
    <property type="entry name" value="HTH_TetR"/>
</dbReference>
<dbReference type="PANTHER" id="PTHR30055">
    <property type="entry name" value="HTH-TYPE TRANSCRIPTIONAL REGULATOR RUTR"/>
    <property type="match status" value="1"/>
</dbReference>
<evidence type="ECO:0000313" key="7">
    <source>
        <dbReference type="Proteomes" id="UP000243847"/>
    </source>
</evidence>
<dbReference type="KEGG" id="amin:AUMI_18950"/>
<evidence type="ECO:0000256" key="4">
    <source>
        <dbReference type="PROSITE-ProRule" id="PRU00335"/>
    </source>
</evidence>
<dbReference type="SUPFAM" id="SSF48498">
    <property type="entry name" value="Tetracyclin repressor-like, C-terminal domain"/>
    <property type="match status" value="1"/>
</dbReference>
<evidence type="ECO:0000259" key="5">
    <source>
        <dbReference type="PROSITE" id="PS50977"/>
    </source>
</evidence>
<evidence type="ECO:0000256" key="3">
    <source>
        <dbReference type="ARBA" id="ARBA00023163"/>
    </source>
</evidence>
<gene>
    <name evidence="6" type="ORF">AUMI_18950</name>
</gene>
<dbReference type="PROSITE" id="PS50977">
    <property type="entry name" value="HTH_TETR_2"/>
    <property type="match status" value="1"/>
</dbReference>
<feature type="domain" description="HTH tetR-type" evidence="5">
    <location>
        <begin position="6"/>
        <end position="66"/>
    </location>
</feature>
<dbReference type="Gene3D" id="1.10.357.10">
    <property type="entry name" value="Tetracycline Repressor, domain 2"/>
    <property type="match status" value="1"/>
</dbReference>
<evidence type="ECO:0000313" key="6">
    <source>
        <dbReference type="EMBL" id="BAU99437.1"/>
    </source>
</evidence>
<keyword evidence="1" id="KW-0805">Transcription regulation</keyword>
<dbReference type="GO" id="GO:0000976">
    <property type="term" value="F:transcription cis-regulatory region binding"/>
    <property type="evidence" value="ECO:0007669"/>
    <property type="project" value="TreeGrafter"/>
</dbReference>
<dbReference type="GeneID" id="80452089"/>
<keyword evidence="2 4" id="KW-0238">DNA-binding</keyword>
<dbReference type="GO" id="GO:0003700">
    <property type="term" value="F:DNA-binding transcription factor activity"/>
    <property type="evidence" value="ECO:0007669"/>
    <property type="project" value="TreeGrafter"/>
</dbReference>
<organism evidence="6 7">
    <name type="scientific">Aurantimicrobium minutum</name>
    <dbReference type="NCBI Taxonomy" id="708131"/>
    <lineage>
        <taxon>Bacteria</taxon>
        <taxon>Bacillati</taxon>
        <taxon>Actinomycetota</taxon>
        <taxon>Actinomycetes</taxon>
        <taxon>Micrococcales</taxon>
        <taxon>Microbacteriaceae</taxon>
        <taxon>Aurantimicrobium</taxon>
    </lineage>
</organism>
<dbReference type="InterPro" id="IPR050109">
    <property type="entry name" value="HTH-type_TetR-like_transc_reg"/>
</dbReference>
<dbReference type="InterPro" id="IPR036271">
    <property type="entry name" value="Tet_transcr_reg_TetR-rel_C_sf"/>
</dbReference>
<dbReference type="SUPFAM" id="SSF46689">
    <property type="entry name" value="Homeodomain-like"/>
    <property type="match status" value="1"/>
</dbReference>
<reference evidence="6 7" key="1">
    <citation type="journal article" date="2016" name="Genome Announc.">
        <title>Complete Genome Sequence of Aurantimicrobium minutum Type Strain KNCT, a Planktonic Ultramicrobacterium Isolated from River Water.</title>
        <authorList>
            <person name="Nakai R."/>
            <person name="Fujisawa T."/>
            <person name="Nakamura Y."/>
            <person name="Nishide H."/>
            <person name="Uchiyama I."/>
            <person name="Baba T."/>
            <person name="Toyoda A."/>
            <person name="Fujiyama A."/>
            <person name="Naganuma T."/>
            <person name="Niki H."/>
        </authorList>
    </citation>
    <scope>NUCLEOTIDE SEQUENCE [LARGE SCALE GENOMIC DNA]</scope>
    <source>
        <strain evidence="6 7">KNC</strain>
    </source>
</reference>
<dbReference type="AlphaFoldDB" id="A0A173LX54"/>
<dbReference type="Proteomes" id="UP000243847">
    <property type="component" value="Chromosome sequence1"/>
</dbReference>
<keyword evidence="3" id="KW-0804">Transcription</keyword>
<name>A0A173LX54_9MICO</name>
<proteinExistence type="predicted"/>
<dbReference type="InterPro" id="IPR009057">
    <property type="entry name" value="Homeodomain-like_sf"/>
</dbReference>
<feature type="DNA-binding region" description="H-T-H motif" evidence="4">
    <location>
        <begin position="29"/>
        <end position="48"/>
    </location>
</feature>
<dbReference type="OrthoDB" id="3237195at2"/>